<dbReference type="InterPro" id="IPR029057">
    <property type="entry name" value="PRTase-like"/>
</dbReference>
<reference evidence="3 4" key="1">
    <citation type="submission" date="2022-11" db="EMBL/GenBank/DDBJ databases">
        <title>Spartinivicinus poritis sp. nov., isolated from scleractinian coral Porites lutea.</title>
        <authorList>
            <person name="Zhang G."/>
            <person name="Cai L."/>
            <person name="Wei Q."/>
        </authorList>
    </citation>
    <scope>NUCLEOTIDE SEQUENCE [LARGE SCALE GENOMIC DNA]</scope>
    <source>
        <strain evidence="3 4">A2-2</strain>
    </source>
</reference>
<dbReference type="SUPFAM" id="SSF53271">
    <property type="entry name" value="PRTase-like"/>
    <property type="match status" value="1"/>
</dbReference>
<evidence type="ECO:0000313" key="4">
    <source>
        <dbReference type="Proteomes" id="UP001528823"/>
    </source>
</evidence>
<feature type="domain" description="Phosphoribosyltransferase" evidence="2">
    <location>
        <begin position="56"/>
        <end position="148"/>
    </location>
</feature>
<evidence type="ECO:0000313" key="3">
    <source>
        <dbReference type="EMBL" id="MDE1463128.1"/>
    </source>
</evidence>
<proteinExistence type="inferred from homology"/>
<keyword evidence="4" id="KW-1185">Reference proteome</keyword>
<accession>A0ABT5U9T8</accession>
<dbReference type="Pfam" id="PF00156">
    <property type="entry name" value="Pribosyltran"/>
    <property type="match status" value="1"/>
</dbReference>
<name>A0ABT5U9T8_9GAMM</name>
<gene>
    <name evidence="3" type="ORF">ORQ98_14260</name>
</gene>
<dbReference type="PANTHER" id="PTHR47505">
    <property type="entry name" value="DNA UTILIZATION PROTEIN YHGH"/>
    <property type="match status" value="1"/>
</dbReference>
<dbReference type="PANTHER" id="PTHR47505:SF1">
    <property type="entry name" value="DNA UTILIZATION PROTEIN YHGH"/>
    <property type="match status" value="1"/>
</dbReference>
<evidence type="ECO:0000259" key="2">
    <source>
        <dbReference type="Pfam" id="PF00156"/>
    </source>
</evidence>
<organism evidence="3 4">
    <name type="scientific">Spartinivicinus poritis</name>
    <dbReference type="NCBI Taxonomy" id="2994640"/>
    <lineage>
        <taxon>Bacteria</taxon>
        <taxon>Pseudomonadati</taxon>
        <taxon>Pseudomonadota</taxon>
        <taxon>Gammaproteobacteria</taxon>
        <taxon>Oceanospirillales</taxon>
        <taxon>Zooshikellaceae</taxon>
        <taxon>Spartinivicinus</taxon>
    </lineage>
</organism>
<comment type="caution">
    <text evidence="3">The sequence shown here is derived from an EMBL/GenBank/DDBJ whole genome shotgun (WGS) entry which is preliminary data.</text>
</comment>
<protein>
    <submittedName>
        <fullName evidence="3">ComF family protein</fullName>
    </submittedName>
</protein>
<dbReference type="RefSeq" id="WP_274689473.1">
    <property type="nucleotide sequence ID" value="NZ_JAPMOU010000017.1"/>
</dbReference>
<dbReference type="InterPro" id="IPR051910">
    <property type="entry name" value="ComF/GntX_DNA_util-trans"/>
</dbReference>
<dbReference type="InterPro" id="IPR000836">
    <property type="entry name" value="PRTase_dom"/>
</dbReference>
<dbReference type="Gene3D" id="3.40.50.2020">
    <property type="match status" value="1"/>
</dbReference>
<dbReference type="CDD" id="cd06223">
    <property type="entry name" value="PRTases_typeI"/>
    <property type="match status" value="1"/>
</dbReference>
<dbReference type="Proteomes" id="UP001528823">
    <property type="component" value="Unassembled WGS sequence"/>
</dbReference>
<comment type="similarity">
    <text evidence="1">Belongs to the ComF/GntX family.</text>
</comment>
<dbReference type="EMBL" id="JAPMOU010000017">
    <property type="protein sequence ID" value="MDE1463128.1"/>
    <property type="molecule type" value="Genomic_DNA"/>
</dbReference>
<sequence>MIHQYKFNGKLICGQALTTLLREKLISTYTGEPWPELIIPTPLHRKRELQRGFNQALLIAKQLSKQLNIPLHRHLIRRHKKTSAQTGLSAKERQTNIRHAFQLTSQPLPSHLALVDDVVTTGTTVNEVSRLLKDAGVQKVDIWCIAKTPKWN</sequence>
<evidence type="ECO:0000256" key="1">
    <source>
        <dbReference type="ARBA" id="ARBA00008007"/>
    </source>
</evidence>